<sequence length="85" mass="9584">MMVASPPGPLPLTARRGTHLRALFTDEKIFTVEANTNGQNNRIIAVDFQSAYQKEALKITLKKAWDDLDVNTCVPSLTRTQRERL</sequence>
<dbReference type="Proteomes" id="UP000005237">
    <property type="component" value="Unassembled WGS sequence"/>
</dbReference>
<keyword evidence="2" id="KW-1185">Reference proteome</keyword>
<accession>A0A8R1EEY4</accession>
<name>A0A8R1EEY4_CAEJA</name>
<evidence type="ECO:0000313" key="1">
    <source>
        <dbReference type="EnsemblMetazoa" id="CJA32249.1"/>
    </source>
</evidence>
<reference evidence="1" key="2">
    <citation type="submission" date="2022-06" db="UniProtKB">
        <authorList>
            <consortium name="EnsemblMetazoa"/>
        </authorList>
    </citation>
    <scope>IDENTIFICATION</scope>
    <source>
        <strain evidence="1">DF5081</strain>
    </source>
</reference>
<reference evidence="2" key="1">
    <citation type="submission" date="2010-08" db="EMBL/GenBank/DDBJ databases">
        <authorList>
            <consortium name="Caenorhabditis japonica Sequencing Consortium"/>
            <person name="Wilson R.K."/>
        </authorList>
    </citation>
    <scope>NUCLEOTIDE SEQUENCE [LARGE SCALE GENOMIC DNA]</scope>
    <source>
        <strain evidence="2">DF5081</strain>
    </source>
</reference>
<proteinExistence type="predicted"/>
<organism evidence="1 2">
    <name type="scientific">Caenorhabditis japonica</name>
    <dbReference type="NCBI Taxonomy" id="281687"/>
    <lineage>
        <taxon>Eukaryota</taxon>
        <taxon>Metazoa</taxon>
        <taxon>Ecdysozoa</taxon>
        <taxon>Nematoda</taxon>
        <taxon>Chromadorea</taxon>
        <taxon>Rhabditida</taxon>
        <taxon>Rhabditina</taxon>
        <taxon>Rhabditomorpha</taxon>
        <taxon>Rhabditoidea</taxon>
        <taxon>Rhabditidae</taxon>
        <taxon>Peloderinae</taxon>
        <taxon>Caenorhabditis</taxon>
    </lineage>
</organism>
<dbReference type="EnsemblMetazoa" id="CJA32249.1">
    <property type="protein sequence ID" value="CJA32249.1"/>
    <property type="gene ID" value="WBGene00208096"/>
</dbReference>
<protein>
    <submittedName>
        <fullName evidence="1">Uncharacterized protein</fullName>
    </submittedName>
</protein>
<evidence type="ECO:0000313" key="2">
    <source>
        <dbReference type="Proteomes" id="UP000005237"/>
    </source>
</evidence>
<dbReference type="AlphaFoldDB" id="A0A8R1EEY4"/>